<feature type="domain" description="Methyltransferase type 11" evidence="1">
    <location>
        <begin position="87"/>
        <end position="137"/>
    </location>
</feature>
<gene>
    <name evidence="2" type="ORF">OLMES_3039</name>
</gene>
<proteinExistence type="predicted"/>
<keyword evidence="3" id="KW-1185">Reference proteome</keyword>
<reference evidence="2 3" key="1">
    <citation type="submission" date="2017-05" db="EMBL/GenBank/DDBJ databases">
        <title>Genomic insights into alkan degradation activity of Oleiphilus messinensis.</title>
        <authorList>
            <person name="Kozyavkin S.A."/>
            <person name="Slesarev A.I."/>
            <person name="Golyshin P.N."/>
            <person name="Korzhenkov A."/>
            <person name="Golyshina O.N."/>
            <person name="Toshchakov S.V."/>
        </authorList>
    </citation>
    <scope>NUCLEOTIDE SEQUENCE [LARGE SCALE GENOMIC DNA]</scope>
    <source>
        <strain evidence="2 3">ME102</strain>
    </source>
</reference>
<dbReference type="Proteomes" id="UP000196027">
    <property type="component" value="Chromosome"/>
</dbReference>
<evidence type="ECO:0000259" key="1">
    <source>
        <dbReference type="Pfam" id="PF08241"/>
    </source>
</evidence>
<dbReference type="SUPFAM" id="SSF53335">
    <property type="entry name" value="S-adenosyl-L-methionine-dependent methyltransferases"/>
    <property type="match status" value="1"/>
</dbReference>
<dbReference type="GO" id="GO:0008757">
    <property type="term" value="F:S-adenosylmethionine-dependent methyltransferase activity"/>
    <property type="evidence" value="ECO:0007669"/>
    <property type="project" value="InterPro"/>
</dbReference>
<dbReference type="InterPro" id="IPR013216">
    <property type="entry name" value="Methyltransf_11"/>
</dbReference>
<dbReference type="Pfam" id="PF08241">
    <property type="entry name" value="Methyltransf_11"/>
    <property type="match status" value="1"/>
</dbReference>
<evidence type="ECO:0000313" key="3">
    <source>
        <dbReference type="Proteomes" id="UP000196027"/>
    </source>
</evidence>
<dbReference type="EMBL" id="CP021425">
    <property type="protein sequence ID" value="ARU57082.1"/>
    <property type="molecule type" value="Genomic_DNA"/>
</dbReference>
<dbReference type="AlphaFoldDB" id="A0A1Y0I990"/>
<keyword evidence="2" id="KW-0489">Methyltransferase</keyword>
<dbReference type="Gene3D" id="3.40.50.150">
    <property type="entry name" value="Vaccinia Virus protein VP39"/>
    <property type="match status" value="1"/>
</dbReference>
<sequence length="265" mass="30454">MAMRLMKNRTTEDYVYFLKQFEDWFQNPLGRALLEDQRKCVDHATSRLFGFHQLEVGISHRLPLAMNSSLGHKMISVPAWCQDMPENCLVSQPHELAIESDSLDLLVFHHTLDFAAAPHQTLREASRVLRSGGHMLILGFNPISTWGARKLMLRQRVSPWAARFIACKRIEDWLSLLNFRINSVDYHFFRLPVLSGGKEAQIRFFEYLGRRFHLPTGAYYLISAQKQVAATIPLRPNWAKAKVIGMPVANGLSKTSLFNKERDDT</sequence>
<dbReference type="KEGG" id="ome:OLMES_3039"/>
<protein>
    <submittedName>
        <fullName evidence="2">SAM-dependent methyltransferase</fullName>
    </submittedName>
</protein>
<accession>A0A1Y0I990</accession>
<name>A0A1Y0I990_9GAMM</name>
<keyword evidence="2" id="KW-0808">Transferase</keyword>
<evidence type="ECO:0000313" key="2">
    <source>
        <dbReference type="EMBL" id="ARU57082.1"/>
    </source>
</evidence>
<dbReference type="GO" id="GO:0032259">
    <property type="term" value="P:methylation"/>
    <property type="evidence" value="ECO:0007669"/>
    <property type="project" value="UniProtKB-KW"/>
</dbReference>
<organism evidence="2 3">
    <name type="scientific">Oleiphilus messinensis</name>
    <dbReference type="NCBI Taxonomy" id="141451"/>
    <lineage>
        <taxon>Bacteria</taxon>
        <taxon>Pseudomonadati</taxon>
        <taxon>Pseudomonadota</taxon>
        <taxon>Gammaproteobacteria</taxon>
        <taxon>Oceanospirillales</taxon>
        <taxon>Oleiphilaceae</taxon>
        <taxon>Oleiphilus</taxon>
    </lineage>
</organism>
<dbReference type="InterPro" id="IPR029063">
    <property type="entry name" value="SAM-dependent_MTases_sf"/>
</dbReference>